<sequence>MPSCIIGIIAYVILDEQPIEKSMIKLHFYVKRFVTILWILEAPSVSITGYMNETSFSSIIIIISISAAGILLDCFFLFFIWRCYKYLEIEGPCGSIMTISESSLTNYPTSSTIVIAVEIKEVQGEIEIKNKKEIKPCKILIRDFTLNELPTLTDDNAYENKAK</sequence>
<dbReference type="Proteomes" id="UP000187209">
    <property type="component" value="Unassembled WGS sequence"/>
</dbReference>
<reference evidence="2 3" key="1">
    <citation type="submission" date="2016-11" db="EMBL/GenBank/DDBJ databases">
        <title>The macronuclear genome of Stentor coeruleus: a giant cell with tiny introns.</title>
        <authorList>
            <person name="Slabodnick M."/>
            <person name="Ruby J.G."/>
            <person name="Reiff S.B."/>
            <person name="Swart E.C."/>
            <person name="Gosai S."/>
            <person name="Prabakaran S."/>
            <person name="Witkowska E."/>
            <person name="Larue G.E."/>
            <person name="Fisher S."/>
            <person name="Freeman R.M."/>
            <person name="Gunawardena J."/>
            <person name="Chu W."/>
            <person name="Stover N.A."/>
            <person name="Gregory B.D."/>
            <person name="Nowacki M."/>
            <person name="Derisi J."/>
            <person name="Roy S.W."/>
            <person name="Marshall W.F."/>
            <person name="Sood P."/>
        </authorList>
    </citation>
    <scope>NUCLEOTIDE SEQUENCE [LARGE SCALE GENOMIC DNA]</scope>
    <source>
        <strain evidence="2">WM001</strain>
    </source>
</reference>
<dbReference type="AlphaFoldDB" id="A0A1R2CCH4"/>
<evidence type="ECO:0000256" key="1">
    <source>
        <dbReference type="SAM" id="Phobius"/>
    </source>
</evidence>
<proteinExistence type="predicted"/>
<evidence type="ECO:0000313" key="3">
    <source>
        <dbReference type="Proteomes" id="UP000187209"/>
    </source>
</evidence>
<feature type="transmembrane region" description="Helical" evidence="1">
    <location>
        <begin position="56"/>
        <end position="81"/>
    </location>
</feature>
<comment type="caution">
    <text evidence="2">The sequence shown here is derived from an EMBL/GenBank/DDBJ whole genome shotgun (WGS) entry which is preliminary data.</text>
</comment>
<keyword evidence="3" id="KW-1185">Reference proteome</keyword>
<organism evidence="2 3">
    <name type="scientific">Stentor coeruleus</name>
    <dbReference type="NCBI Taxonomy" id="5963"/>
    <lineage>
        <taxon>Eukaryota</taxon>
        <taxon>Sar</taxon>
        <taxon>Alveolata</taxon>
        <taxon>Ciliophora</taxon>
        <taxon>Postciliodesmatophora</taxon>
        <taxon>Heterotrichea</taxon>
        <taxon>Heterotrichida</taxon>
        <taxon>Stentoridae</taxon>
        <taxon>Stentor</taxon>
    </lineage>
</organism>
<protein>
    <submittedName>
        <fullName evidence="2">Uncharacterized protein</fullName>
    </submittedName>
</protein>
<gene>
    <name evidence="2" type="ORF">SteCoe_11768</name>
</gene>
<dbReference type="EMBL" id="MPUH01000198">
    <property type="protein sequence ID" value="OMJ86682.1"/>
    <property type="molecule type" value="Genomic_DNA"/>
</dbReference>
<name>A0A1R2CCH4_9CILI</name>
<evidence type="ECO:0000313" key="2">
    <source>
        <dbReference type="EMBL" id="OMJ86682.1"/>
    </source>
</evidence>
<keyword evidence="1" id="KW-0472">Membrane</keyword>
<accession>A0A1R2CCH4</accession>
<keyword evidence="1" id="KW-1133">Transmembrane helix</keyword>
<keyword evidence="1" id="KW-0812">Transmembrane</keyword>